<proteinExistence type="predicted"/>
<keyword evidence="2" id="KW-1185">Reference proteome</keyword>
<evidence type="ECO:0000313" key="2">
    <source>
        <dbReference type="Proteomes" id="UP000838686"/>
    </source>
</evidence>
<name>A0ABM9CAQ0_9BACL</name>
<evidence type="ECO:0000313" key="1">
    <source>
        <dbReference type="EMBL" id="CAH1206520.1"/>
    </source>
</evidence>
<sequence>MHALHRLAIHPFKRCPQRFMTLHQMGERRLQPRAVQWTFHHQHARHVVAYFCIFQLLQNQHPPLGWRDRIIRPALYRFDSCVRIFRQPFNRLRQPAHRRRFEDRLQRDLHVPFLVHPREQRHRTQRMASTLEEVIRRANPFHAKDVLPQLGQPSFHRRGWRFVRHTYGPLLRLRQRFAVELAIGRQRQFLQRDEVGRHHICRHFPRHILADCGRCYRFVGRIVRTQRFLSVLSLPNDHDCLSHRCMAEQHIFDFTRLNPVPPDFHLFVDSTQIFNRSVRQPSRQISCTVETATRYERVRSESLRRQFRSVHIPSGHSIAANHQFPWHADRLRLPSAIHNVNPRVRQRFSYWYVHLLPFDSMAGANDRSFCWPIRIPNCVALLLMGLHLVSARQQMPKRSILLVQHLLIDLWRQPAHCDPVLTVVST</sequence>
<comment type="caution">
    <text evidence="1">The sequence shown here is derived from an EMBL/GenBank/DDBJ whole genome shotgun (WGS) entry which is preliminary data.</text>
</comment>
<reference evidence="1" key="1">
    <citation type="submission" date="2022-01" db="EMBL/GenBank/DDBJ databases">
        <authorList>
            <person name="Criscuolo A."/>
        </authorList>
    </citation>
    <scope>NUCLEOTIDE SEQUENCE</scope>
    <source>
        <strain evidence="1">CIP111893</strain>
    </source>
</reference>
<accession>A0ABM9CAQ0</accession>
<protein>
    <submittedName>
        <fullName evidence="1">Uncharacterized protein</fullName>
    </submittedName>
</protein>
<organism evidence="1 2">
    <name type="scientific">Paenibacillus plantiphilus</name>
    <dbReference type="NCBI Taxonomy" id="2905650"/>
    <lineage>
        <taxon>Bacteria</taxon>
        <taxon>Bacillati</taxon>
        <taxon>Bacillota</taxon>
        <taxon>Bacilli</taxon>
        <taxon>Bacillales</taxon>
        <taxon>Paenibacillaceae</taxon>
        <taxon>Paenibacillus</taxon>
    </lineage>
</organism>
<dbReference type="Proteomes" id="UP000838686">
    <property type="component" value="Unassembled WGS sequence"/>
</dbReference>
<dbReference type="EMBL" id="CAKMMF010000012">
    <property type="protein sequence ID" value="CAH1206520.1"/>
    <property type="molecule type" value="Genomic_DNA"/>
</dbReference>
<gene>
    <name evidence="1" type="ORF">PAECIP111893_02589</name>
</gene>